<comment type="caution">
    <text evidence="11">The sequence shown here is derived from an EMBL/GenBank/DDBJ whole genome shotgun (WGS) entry which is preliminary data.</text>
</comment>
<keyword evidence="12" id="KW-1185">Reference proteome</keyword>
<dbReference type="InterPro" id="IPR006419">
    <property type="entry name" value="NMN_transpt_PnuC"/>
</dbReference>
<comment type="similarity">
    <text evidence="3">Belongs to the nicotinamide ribonucleoside (NR) uptake permease (TC 4.B.1) family.</text>
</comment>
<keyword evidence="9 10" id="KW-0472">Membrane</keyword>
<feature type="transmembrane region" description="Helical" evidence="10">
    <location>
        <begin position="39"/>
        <end position="58"/>
    </location>
</feature>
<name>A0ABS7EJY6_9GAMM</name>
<evidence type="ECO:0000256" key="10">
    <source>
        <dbReference type="SAM" id="Phobius"/>
    </source>
</evidence>
<evidence type="ECO:0000256" key="1">
    <source>
        <dbReference type="ARBA" id="ARBA00002672"/>
    </source>
</evidence>
<evidence type="ECO:0000256" key="4">
    <source>
        <dbReference type="ARBA" id="ARBA00017522"/>
    </source>
</evidence>
<feature type="transmembrane region" description="Helical" evidence="10">
    <location>
        <begin position="175"/>
        <end position="194"/>
    </location>
</feature>
<evidence type="ECO:0000256" key="8">
    <source>
        <dbReference type="ARBA" id="ARBA00022989"/>
    </source>
</evidence>
<sequence length="213" mass="24066">MADTISTVIGELSAMTGWEAVAVVLAIAYLLFAMRASLWCWPAAFFSTLIYTILFWHVSLLMESALNVFYMVMALYGYWQWRWGGGPQQQGVAVHRWPWRRHGLVIGLTAVTAVTAGYLMANYTHAALPYLDAATTCFAIVATFMLAFKVLENWLYWVVIDIASIYLYIEKGFVLTSVLFVGYVVLAAVSYWLWRSRLLKPVDETSLYAEQGA</sequence>
<evidence type="ECO:0000313" key="12">
    <source>
        <dbReference type="Proteomes" id="UP001166251"/>
    </source>
</evidence>
<evidence type="ECO:0000256" key="5">
    <source>
        <dbReference type="ARBA" id="ARBA00022448"/>
    </source>
</evidence>
<evidence type="ECO:0000313" key="11">
    <source>
        <dbReference type="EMBL" id="MBW8192539.1"/>
    </source>
</evidence>
<proteinExistence type="inferred from homology"/>
<dbReference type="Proteomes" id="UP001166251">
    <property type="component" value="Unassembled WGS sequence"/>
</dbReference>
<dbReference type="RefSeq" id="WP_220105160.1">
    <property type="nucleotide sequence ID" value="NZ_JAHZSS010000024.1"/>
</dbReference>
<evidence type="ECO:0000256" key="2">
    <source>
        <dbReference type="ARBA" id="ARBA00004651"/>
    </source>
</evidence>
<dbReference type="PANTHER" id="PTHR36122">
    <property type="entry name" value="NICOTINAMIDE RIBOSIDE TRANSPORTER PNUC"/>
    <property type="match status" value="1"/>
</dbReference>
<dbReference type="NCBIfam" id="TIGR01528">
    <property type="entry name" value="NMN_trans_PnuC"/>
    <property type="match status" value="1"/>
</dbReference>
<protein>
    <recommendedName>
        <fullName evidence="4">Nicotinamide riboside transporter PnuC</fullName>
    </recommendedName>
</protein>
<reference evidence="11" key="1">
    <citation type="submission" date="2021-07" db="EMBL/GenBank/DDBJ databases">
        <title>Neiella marina sp. nov., isolated from the intestinal content of sea cucumber Apostichopus japonicus.</title>
        <authorList>
            <person name="Bai X."/>
        </authorList>
    </citation>
    <scope>NUCLEOTIDE SEQUENCE</scope>
    <source>
        <strain evidence="11">126</strain>
    </source>
</reference>
<feature type="transmembrane region" description="Helical" evidence="10">
    <location>
        <begin position="64"/>
        <end position="81"/>
    </location>
</feature>
<evidence type="ECO:0000256" key="6">
    <source>
        <dbReference type="ARBA" id="ARBA00022475"/>
    </source>
</evidence>
<keyword evidence="8 10" id="KW-1133">Transmembrane helix</keyword>
<feature type="transmembrane region" description="Helical" evidence="10">
    <location>
        <begin position="12"/>
        <end position="32"/>
    </location>
</feature>
<comment type="function">
    <text evidence="1">Required for nicotinamide riboside transport across the inner membrane.</text>
</comment>
<accession>A0ABS7EJY6</accession>
<evidence type="ECO:0000256" key="9">
    <source>
        <dbReference type="ARBA" id="ARBA00023136"/>
    </source>
</evidence>
<dbReference type="EMBL" id="JAHZSS010000024">
    <property type="protein sequence ID" value="MBW8192539.1"/>
    <property type="molecule type" value="Genomic_DNA"/>
</dbReference>
<dbReference type="Pfam" id="PF04973">
    <property type="entry name" value="NMN_transporter"/>
    <property type="match status" value="1"/>
</dbReference>
<feature type="transmembrane region" description="Helical" evidence="10">
    <location>
        <begin position="102"/>
        <end position="121"/>
    </location>
</feature>
<organism evidence="11 12">
    <name type="scientific">Neiella holothuriorum</name>
    <dbReference type="NCBI Taxonomy" id="2870530"/>
    <lineage>
        <taxon>Bacteria</taxon>
        <taxon>Pseudomonadati</taxon>
        <taxon>Pseudomonadota</taxon>
        <taxon>Gammaproteobacteria</taxon>
        <taxon>Alteromonadales</taxon>
        <taxon>Echinimonadaceae</taxon>
        <taxon>Neiella</taxon>
    </lineage>
</organism>
<dbReference type="PANTHER" id="PTHR36122:SF2">
    <property type="entry name" value="NICOTINAMIDE RIBOSIDE TRANSPORTER PNUC"/>
    <property type="match status" value="1"/>
</dbReference>
<keyword evidence="7 10" id="KW-0812">Transmembrane</keyword>
<evidence type="ECO:0000256" key="7">
    <source>
        <dbReference type="ARBA" id="ARBA00022692"/>
    </source>
</evidence>
<gene>
    <name evidence="11" type="primary">pnuC</name>
    <name evidence="11" type="ORF">K0504_15980</name>
</gene>
<comment type="subcellular location">
    <subcellularLocation>
        <location evidence="2">Cell membrane</location>
        <topology evidence="2">Multi-pass membrane protein</topology>
    </subcellularLocation>
</comment>
<evidence type="ECO:0000256" key="3">
    <source>
        <dbReference type="ARBA" id="ARBA00006669"/>
    </source>
</evidence>
<keyword evidence="5" id="KW-0813">Transport</keyword>
<keyword evidence="6" id="KW-1003">Cell membrane</keyword>